<dbReference type="PaxDb" id="3880-AES66769"/>
<reference evidence="3" key="3">
    <citation type="submission" date="2015-04" db="UniProtKB">
        <authorList>
            <consortium name="EnsemblPlants"/>
        </authorList>
    </citation>
    <scope>IDENTIFICATION</scope>
    <source>
        <strain evidence="3">cv. Jemalong A17</strain>
    </source>
</reference>
<keyword evidence="4" id="KW-1185">Reference proteome</keyword>
<organism evidence="2 4">
    <name type="scientific">Medicago truncatula</name>
    <name type="common">Barrel medic</name>
    <name type="synonym">Medicago tribuloides</name>
    <dbReference type="NCBI Taxonomy" id="3880"/>
    <lineage>
        <taxon>Eukaryota</taxon>
        <taxon>Viridiplantae</taxon>
        <taxon>Streptophyta</taxon>
        <taxon>Embryophyta</taxon>
        <taxon>Tracheophyta</taxon>
        <taxon>Spermatophyta</taxon>
        <taxon>Magnoliopsida</taxon>
        <taxon>eudicotyledons</taxon>
        <taxon>Gunneridae</taxon>
        <taxon>Pentapetalae</taxon>
        <taxon>rosids</taxon>
        <taxon>fabids</taxon>
        <taxon>Fabales</taxon>
        <taxon>Fabaceae</taxon>
        <taxon>Papilionoideae</taxon>
        <taxon>50 kb inversion clade</taxon>
        <taxon>NPAAA clade</taxon>
        <taxon>Hologalegina</taxon>
        <taxon>IRL clade</taxon>
        <taxon>Trifolieae</taxon>
        <taxon>Medicago</taxon>
    </lineage>
</organism>
<keyword evidence="1 2" id="KW-0812">Transmembrane</keyword>
<evidence type="ECO:0000313" key="2">
    <source>
        <dbReference type="EMBL" id="AES66769.1"/>
    </source>
</evidence>
<dbReference type="EnsemblPlants" id="AES66769">
    <property type="protein sequence ID" value="AES66769"/>
    <property type="gene ID" value="MTR_2g081420"/>
</dbReference>
<name>G7ITJ3_MEDTR</name>
<sequence length="57" mass="5736">MLGAAGDFGLGSSFAAVSAAGGGGFCSVGGCLYVLKHSRVHFVAEWILGVPSIHDVR</sequence>
<protein>
    <submittedName>
        <fullName evidence="2">Transmembrane protein, putative</fullName>
    </submittedName>
</protein>
<evidence type="ECO:0000256" key="1">
    <source>
        <dbReference type="SAM" id="Phobius"/>
    </source>
</evidence>
<accession>G7ITJ3</accession>
<gene>
    <name evidence="2" type="ordered locus">MTR_2g081420</name>
</gene>
<reference evidence="2 4" key="2">
    <citation type="journal article" date="2014" name="BMC Genomics">
        <title>An improved genome release (version Mt4.0) for the model legume Medicago truncatula.</title>
        <authorList>
            <person name="Tang H."/>
            <person name="Krishnakumar V."/>
            <person name="Bidwell S."/>
            <person name="Rosen B."/>
            <person name="Chan A."/>
            <person name="Zhou S."/>
            <person name="Gentzbittel L."/>
            <person name="Childs K.L."/>
            <person name="Yandell M."/>
            <person name="Gundlach H."/>
            <person name="Mayer K.F."/>
            <person name="Schwartz D.C."/>
            <person name="Town C.D."/>
        </authorList>
    </citation>
    <scope>GENOME REANNOTATION</scope>
    <source>
        <strain evidence="3 4">cv. Jemalong A17</strain>
    </source>
</reference>
<feature type="transmembrane region" description="Helical" evidence="1">
    <location>
        <begin position="12"/>
        <end position="35"/>
    </location>
</feature>
<dbReference type="HOGENOM" id="CLU_2999468_0_0_1"/>
<keyword evidence="1" id="KW-1133">Transmembrane helix</keyword>
<proteinExistence type="predicted"/>
<reference evidence="2 4" key="1">
    <citation type="journal article" date="2011" name="Nature">
        <title>The Medicago genome provides insight into the evolution of rhizobial symbioses.</title>
        <authorList>
            <person name="Young N.D."/>
            <person name="Debelle F."/>
            <person name="Oldroyd G.E."/>
            <person name="Geurts R."/>
            <person name="Cannon S.B."/>
            <person name="Udvardi M.K."/>
            <person name="Benedito V.A."/>
            <person name="Mayer K.F."/>
            <person name="Gouzy J."/>
            <person name="Schoof H."/>
            <person name="Van de Peer Y."/>
            <person name="Proost S."/>
            <person name="Cook D.R."/>
            <person name="Meyers B.C."/>
            <person name="Spannagl M."/>
            <person name="Cheung F."/>
            <person name="De Mita S."/>
            <person name="Krishnakumar V."/>
            <person name="Gundlach H."/>
            <person name="Zhou S."/>
            <person name="Mudge J."/>
            <person name="Bharti A.K."/>
            <person name="Murray J.D."/>
            <person name="Naoumkina M.A."/>
            <person name="Rosen B."/>
            <person name="Silverstein K.A."/>
            <person name="Tang H."/>
            <person name="Rombauts S."/>
            <person name="Zhao P.X."/>
            <person name="Zhou P."/>
            <person name="Barbe V."/>
            <person name="Bardou P."/>
            <person name="Bechner M."/>
            <person name="Bellec A."/>
            <person name="Berger A."/>
            <person name="Berges H."/>
            <person name="Bidwell S."/>
            <person name="Bisseling T."/>
            <person name="Choisne N."/>
            <person name="Couloux A."/>
            <person name="Denny R."/>
            <person name="Deshpande S."/>
            <person name="Dai X."/>
            <person name="Doyle J.J."/>
            <person name="Dudez A.M."/>
            <person name="Farmer A.D."/>
            <person name="Fouteau S."/>
            <person name="Franken C."/>
            <person name="Gibelin C."/>
            <person name="Gish J."/>
            <person name="Goldstein S."/>
            <person name="Gonzalez A.J."/>
            <person name="Green P.J."/>
            <person name="Hallab A."/>
            <person name="Hartog M."/>
            <person name="Hua A."/>
            <person name="Humphray S.J."/>
            <person name="Jeong D.H."/>
            <person name="Jing Y."/>
            <person name="Jocker A."/>
            <person name="Kenton S.M."/>
            <person name="Kim D.J."/>
            <person name="Klee K."/>
            <person name="Lai H."/>
            <person name="Lang C."/>
            <person name="Lin S."/>
            <person name="Macmil S.L."/>
            <person name="Magdelenat G."/>
            <person name="Matthews L."/>
            <person name="McCorrison J."/>
            <person name="Monaghan E.L."/>
            <person name="Mun J.H."/>
            <person name="Najar F.Z."/>
            <person name="Nicholson C."/>
            <person name="Noirot C."/>
            <person name="O'Bleness M."/>
            <person name="Paule C.R."/>
            <person name="Poulain J."/>
            <person name="Prion F."/>
            <person name="Qin B."/>
            <person name="Qu C."/>
            <person name="Retzel E.F."/>
            <person name="Riddle C."/>
            <person name="Sallet E."/>
            <person name="Samain S."/>
            <person name="Samson N."/>
            <person name="Sanders I."/>
            <person name="Saurat O."/>
            <person name="Scarpelli C."/>
            <person name="Schiex T."/>
            <person name="Segurens B."/>
            <person name="Severin A.J."/>
            <person name="Sherrier D.J."/>
            <person name="Shi R."/>
            <person name="Sims S."/>
            <person name="Singer S.R."/>
            <person name="Sinharoy S."/>
            <person name="Sterck L."/>
            <person name="Viollet A."/>
            <person name="Wang B.B."/>
            <person name="Wang K."/>
            <person name="Wang M."/>
            <person name="Wang X."/>
            <person name="Warfsmann J."/>
            <person name="Weissenbach J."/>
            <person name="White D.D."/>
            <person name="White J.D."/>
            <person name="Wiley G.B."/>
            <person name="Wincker P."/>
            <person name="Xing Y."/>
            <person name="Yang L."/>
            <person name="Yao Z."/>
            <person name="Ying F."/>
            <person name="Zhai J."/>
            <person name="Zhou L."/>
            <person name="Zuber A."/>
            <person name="Denarie J."/>
            <person name="Dixon R.A."/>
            <person name="May G.D."/>
            <person name="Schwartz D.C."/>
            <person name="Rogers J."/>
            <person name="Quetier F."/>
            <person name="Town C.D."/>
            <person name="Roe B.A."/>
        </authorList>
    </citation>
    <scope>NUCLEOTIDE SEQUENCE [LARGE SCALE GENOMIC DNA]</scope>
    <source>
        <strain evidence="2">A17</strain>
        <strain evidence="3 4">cv. Jemalong A17</strain>
    </source>
</reference>
<dbReference type="EMBL" id="CM001218">
    <property type="protein sequence ID" value="AES66769.1"/>
    <property type="molecule type" value="Genomic_DNA"/>
</dbReference>
<dbReference type="AlphaFoldDB" id="G7ITJ3"/>
<evidence type="ECO:0000313" key="3">
    <source>
        <dbReference type="EnsemblPlants" id="AES66769"/>
    </source>
</evidence>
<dbReference type="Proteomes" id="UP000002051">
    <property type="component" value="Chromosome 2"/>
</dbReference>
<evidence type="ECO:0000313" key="4">
    <source>
        <dbReference type="Proteomes" id="UP000002051"/>
    </source>
</evidence>
<keyword evidence="1" id="KW-0472">Membrane</keyword>